<dbReference type="Gene3D" id="3.40.50.300">
    <property type="entry name" value="P-loop containing nucleotide triphosphate hydrolases"/>
    <property type="match status" value="1"/>
</dbReference>
<dbReference type="InterPro" id="IPR001482">
    <property type="entry name" value="T2SS/T4SS_dom"/>
</dbReference>
<comment type="caution">
    <text evidence="6">The sequence shown here is derived from an EMBL/GenBank/DDBJ whole genome shotgun (WGS) entry which is preliminary data.</text>
</comment>
<dbReference type="RefSeq" id="WP_129226067.1">
    <property type="nucleotide sequence ID" value="NZ_QYBB01000009.1"/>
</dbReference>
<dbReference type="SMART" id="SM00382">
    <property type="entry name" value="AAA"/>
    <property type="match status" value="1"/>
</dbReference>
<dbReference type="InterPro" id="IPR027417">
    <property type="entry name" value="P-loop_NTPase"/>
</dbReference>
<dbReference type="Gene3D" id="3.30.450.90">
    <property type="match status" value="1"/>
</dbReference>
<comment type="similarity">
    <text evidence="1">Belongs to the GSP E family.</text>
</comment>
<dbReference type="Gene3D" id="3.30.300.160">
    <property type="entry name" value="Type II secretion system, protein E, N-terminal domain"/>
    <property type="match status" value="1"/>
</dbReference>
<dbReference type="EMBL" id="QYBB01000009">
    <property type="protein sequence ID" value="RYC32066.1"/>
    <property type="molecule type" value="Genomic_DNA"/>
</dbReference>
<dbReference type="InterPro" id="IPR003593">
    <property type="entry name" value="AAA+_ATPase"/>
</dbReference>
<dbReference type="PROSITE" id="PS00662">
    <property type="entry name" value="T2SP_E"/>
    <property type="match status" value="1"/>
</dbReference>
<dbReference type="PANTHER" id="PTHR30258:SF2">
    <property type="entry name" value="COMG OPERON PROTEIN 1"/>
    <property type="match status" value="1"/>
</dbReference>
<evidence type="ECO:0000256" key="4">
    <source>
        <dbReference type="SAM" id="MobiDB-lite"/>
    </source>
</evidence>
<proteinExistence type="inferred from homology"/>
<name>A0A4Q2UAI0_9HYPH</name>
<keyword evidence="2" id="KW-0547">Nucleotide-binding</keyword>
<dbReference type="GO" id="GO:0005524">
    <property type="term" value="F:ATP binding"/>
    <property type="evidence" value="ECO:0007669"/>
    <property type="project" value="UniProtKB-KW"/>
</dbReference>
<dbReference type="SUPFAM" id="SSF160246">
    <property type="entry name" value="EspE N-terminal domain-like"/>
    <property type="match status" value="1"/>
</dbReference>
<evidence type="ECO:0000259" key="5">
    <source>
        <dbReference type="PROSITE" id="PS00662"/>
    </source>
</evidence>
<dbReference type="SUPFAM" id="SSF52540">
    <property type="entry name" value="P-loop containing nucleoside triphosphate hydrolases"/>
    <property type="match status" value="1"/>
</dbReference>
<evidence type="ECO:0000256" key="3">
    <source>
        <dbReference type="ARBA" id="ARBA00022840"/>
    </source>
</evidence>
<dbReference type="CDD" id="cd01129">
    <property type="entry name" value="PulE-GspE-like"/>
    <property type="match status" value="1"/>
</dbReference>
<gene>
    <name evidence="6" type="ORF">D3273_10045</name>
</gene>
<protein>
    <submittedName>
        <fullName evidence="6">Type II/IV secretion system protein</fullName>
    </submittedName>
</protein>
<dbReference type="FunFam" id="3.40.50.300:FF:000398">
    <property type="entry name" value="Type IV pilus assembly ATPase PilB"/>
    <property type="match status" value="1"/>
</dbReference>
<accession>A0A4Q2UAI0</accession>
<organism evidence="6 7">
    <name type="scientific">Lichenibacterium minor</name>
    <dbReference type="NCBI Taxonomy" id="2316528"/>
    <lineage>
        <taxon>Bacteria</taxon>
        <taxon>Pseudomonadati</taxon>
        <taxon>Pseudomonadota</taxon>
        <taxon>Alphaproteobacteria</taxon>
        <taxon>Hyphomicrobiales</taxon>
        <taxon>Lichenihabitantaceae</taxon>
        <taxon>Lichenibacterium</taxon>
    </lineage>
</organism>
<dbReference type="GO" id="GO:0016887">
    <property type="term" value="F:ATP hydrolysis activity"/>
    <property type="evidence" value="ECO:0007669"/>
    <property type="project" value="TreeGrafter"/>
</dbReference>
<reference evidence="6 7" key="1">
    <citation type="submission" date="2018-12" db="EMBL/GenBank/DDBJ databases">
        <authorList>
            <person name="Grouzdev D.S."/>
            <person name="Krutkina M.S."/>
        </authorList>
    </citation>
    <scope>NUCLEOTIDE SEQUENCE [LARGE SCALE GENOMIC DNA]</scope>
    <source>
        <strain evidence="6 7">RmlP026</strain>
    </source>
</reference>
<dbReference type="Proteomes" id="UP000290759">
    <property type="component" value="Unassembled WGS sequence"/>
</dbReference>
<feature type="compositionally biased region" description="Basic and acidic residues" evidence="4">
    <location>
        <begin position="139"/>
        <end position="150"/>
    </location>
</feature>
<dbReference type="GO" id="GO:0005886">
    <property type="term" value="C:plasma membrane"/>
    <property type="evidence" value="ECO:0007669"/>
    <property type="project" value="TreeGrafter"/>
</dbReference>
<evidence type="ECO:0000313" key="6">
    <source>
        <dbReference type="EMBL" id="RYC32066.1"/>
    </source>
</evidence>
<dbReference type="AlphaFoldDB" id="A0A4Q2UAI0"/>
<feature type="region of interest" description="Disordered" evidence="4">
    <location>
        <begin position="139"/>
        <end position="162"/>
    </location>
</feature>
<dbReference type="InterPro" id="IPR007831">
    <property type="entry name" value="T2SS_GspE_N"/>
</dbReference>
<reference evidence="6 7" key="2">
    <citation type="submission" date="2019-02" db="EMBL/GenBank/DDBJ databases">
        <title>'Lichenibacterium ramalinii' gen. nov. sp. nov., 'Lichenibacterium minor' gen. nov. sp. nov.</title>
        <authorList>
            <person name="Pankratov T."/>
        </authorList>
    </citation>
    <scope>NUCLEOTIDE SEQUENCE [LARGE SCALE GENOMIC DNA]</scope>
    <source>
        <strain evidence="6 7">RmlP026</strain>
    </source>
</reference>
<dbReference type="Pfam" id="PF05157">
    <property type="entry name" value="MshEN"/>
    <property type="match status" value="1"/>
</dbReference>
<feature type="domain" description="Bacterial type II secretion system protein E" evidence="5">
    <location>
        <begin position="370"/>
        <end position="384"/>
    </location>
</feature>
<keyword evidence="3" id="KW-0067">ATP-binding</keyword>
<evidence type="ECO:0000256" key="2">
    <source>
        <dbReference type="ARBA" id="ARBA00022741"/>
    </source>
</evidence>
<evidence type="ECO:0000256" key="1">
    <source>
        <dbReference type="ARBA" id="ARBA00006611"/>
    </source>
</evidence>
<dbReference type="OrthoDB" id="9804785at2"/>
<dbReference type="InterPro" id="IPR037257">
    <property type="entry name" value="T2SS_E_N_sf"/>
</dbReference>
<sequence length="555" mass="59447">MSHQAFAEKLVNIGLLTPGQIEPARPERGGRVAWGKRLLAASRLRPGDFADLLAEAQNLPRARLDALRRGTSLASEFSVPFLHEVGLFPYRAADGSLRLAAADPFDADAVDAVTMTLGGEVVLEVASFEDVEIALDAEVRPEGDDAKEDAPDAGPDNSDSLRDLASGAPVVRALDDVFDQAVSLRASDIHFEPLGRDIQVRVRVDGVLRTIPAPRSAPARAIVSRIKILAGLNIAEHRQPQDGRMRIKVRARDFDVRVATMPTTRGEAAILRLLDRGGRLPAFADLGFNPRDRAVLADKLTQPHGMIVVTGPTGSGKTTTLTAALASLNDSTRKILTVEDPVEYEIEGVNQSQVRPAVGLTFATALRAFMRQDPDVIMVGEVRDPETAKIAVQASLTGHLVMTTLHTNTAAAAVTRLVDIGVERYLIASTLSAVVGQRLVRTLCLECRRPFTVTAEDVARNPRIAGLGLQAGTALFEPVGCERCGGTGYRGRRPIFECLEITEAVRREILAGADDAAIERAGIAGGMATLVEDGKARALEGLTSVDEVFRVAALR</sequence>
<evidence type="ECO:0000313" key="7">
    <source>
        <dbReference type="Proteomes" id="UP000290759"/>
    </source>
</evidence>
<dbReference type="Pfam" id="PF00437">
    <property type="entry name" value="T2SSE"/>
    <property type="match status" value="1"/>
</dbReference>
<keyword evidence="7" id="KW-1185">Reference proteome</keyword>
<dbReference type="PANTHER" id="PTHR30258">
    <property type="entry name" value="TYPE II SECRETION SYSTEM PROTEIN GSPE-RELATED"/>
    <property type="match status" value="1"/>
</dbReference>